<organism evidence="8 9">
    <name type="scientific">Cladorrhinum samala</name>
    <dbReference type="NCBI Taxonomy" id="585594"/>
    <lineage>
        <taxon>Eukaryota</taxon>
        <taxon>Fungi</taxon>
        <taxon>Dikarya</taxon>
        <taxon>Ascomycota</taxon>
        <taxon>Pezizomycotina</taxon>
        <taxon>Sordariomycetes</taxon>
        <taxon>Sordariomycetidae</taxon>
        <taxon>Sordariales</taxon>
        <taxon>Podosporaceae</taxon>
        <taxon>Cladorrhinum</taxon>
    </lineage>
</organism>
<feature type="domain" description="Rhodopsin" evidence="7">
    <location>
        <begin position="43"/>
        <end position="290"/>
    </location>
</feature>
<evidence type="ECO:0000256" key="2">
    <source>
        <dbReference type="ARBA" id="ARBA00022692"/>
    </source>
</evidence>
<feature type="transmembrane region" description="Helical" evidence="6">
    <location>
        <begin position="28"/>
        <end position="47"/>
    </location>
</feature>
<evidence type="ECO:0000256" key="4">
    <source>
        <dbReference type="ARBA" id="ARBA00023136"/>
    </source>
</evidence>
<gene>
    <name evidence="8" type="ORF">QBC42DRAFT_274241</name>
</gene>
<comment type="subcellular location">
    <subcellularLocation>
        <location evidence="1">Membrane</location>
        <topology evidence="1">Multi-pass membrane protein</topology>
    </subcellularLocation>
</comment>
<dbReference type="AlphaFoldDB" id="A0AAV9HKF7"/>
<dbReference type="EMBL" id="MU865034">
    <property type="protein sequence ID" value="KAK4459531.1"/>
    <property type="molecule type" value="Genomic_DNA"/>
</dbReference>
<dbReference type="Pfam" id="PF20684">
    <property type="entry name" value="Fung_rhodopsin"/>
    <property type="match status" value="1"/>
</dbReference>
<accession>A0AAV9HKF7</accession>
<dbReference type="Proteomes" id="UP001321749">
    <property type="component" value="Unassembled WGS sequence"/>
</dbReference>
<keyword evidence="3 6" id="KW-1133">Transmembrane helix</keyword>
<dbReference type="InterPro" id="IPR049326">
    <property type="entry name" value="Rhodopsin_dom_fungi"/>
</dbReference>
<reference evidence="8" key="2">
    <citation type="submission" date="2023-06" db="EMBL/GenBank/DDBJ databases">
        <authorList>
            <consortium name="Lawrence Berkeley National Laboratory"/>
            <person name="Mondo S.J."/>
            <person name="Hensen N."/>
            <person name="Bonometti L."/>
            <person name="Westerberg I."/>
            <person name="Brannstrom I.O."/>
            <person name="Guillou S."/>
            <person name="Cros-Aarteil S."/>
            <person name="Calhoun S."/>
            <person name="Haridas S."/>
            <person name="Kuo A."/>
            <person name="Pangilinan J."/>
            <person name="Riley R."/>
            <person name="Labutti K."/>
            <person name="Andreopoulos B."/>
            <person name="Lipzen A."/>
            <person name="Chen C."/>
            <person name="Yanf M."/>
            <person name="Daum C."/>
            <person name="Ng V."/>
            <person name="Clum A."/>
            <person name="Steindorff A."/>
            <person name="Ohm R."/>
            <person name="Martin F."/>
            <person name="Silar P."/>
            <person name="Natvig D."/>
            <person name="Lalanne C."/>
            <person name="Gautier V."/>
            <person name="Ament-Velasquez S.L."/>
            <person name="Kruys A."/>
            <person name="Hutchinson M.I."/>
            <person name="Powell A.J."/>
            <person name="Barry K."/>
            <person name="Miller A.N."/>
            <person name="Grigoriev I.V."/>
            <person name="Debuchy R."/>
            <person name="Gladieux P."/>
            <person name="Thoren M.H."/>
            <person name="Johannesson H."/>
        </authorList>
    </citation>
    <scope>NUCLEOTIDE SEQUENCE</scope>
    <source>
        <strain evidence="8">PSN324</strain>
    </source>
</reference>
<comment type="caution">
    <text evidence="8">The sequence shown here is derived from an EMBL/GenBank/DDBJ whole genome shotgun (WGS) entry which is preliminary data.</text>
</comment>
<name>A0AAV9HKF7_9PEZI</name>
<feature type="transmembrane region" description="Helical" evidence="6">
    <location>
        <begin position="264"/>
        <end position="286"/>
    </location>
</feature>
<evidence type="ECO:0000256" key="5">
    <source>
        <dbReference type="ARBA" id="ARBA00038359"/>
    </source>
</evidence>
<dbReference type="PANTHER" id="PTHR33048:SF47">
    <property type="entry name" value="INTEGRAL MEMBRANE PROTEIN-RELATED"/>
    <property type="match status" value="1"/>
</dbReference>
<evidence type="ECO:0000313" key="9">
    <source>
        <dbReference type="Proteomes" id="UP001321749"/>
    </source>
</evidence>
<dbReference type="GO" id="GO:0016020">
    <property type="term" value="C:membrane"/>
    <property type="evidence" value="ECO:0007669"/>
    <property type="project" value="UniProtKB-SubCell"/>
</dbReference>
<sequence length="402" mass="45477">MAVEPDSIPDDKAFAAASYVITYGQFMAASWTTASIALIFVAVRLYARFRGPRKLFADDILVIFAYSILLATACLWQWAARDMYTFLDVQARRITQLPDDWMQDLPRFMNVWGACQILYYTCLTLVKLSVLFFFRRLGCQVDRIRKVWWALVVYVAAAWIITIACTPWKCFSSTDNAVEVVMSCNDPSYQTFVTNSYKANTALDVSSDFFITLLPVLLIWDLRMPLKKKAAFVGLFSLTVFVMITAIVRIVGAGQTQDRQLDPSYLFLWSAIEMCIAIIIACLSAFPQLFVSSRSCKPAYQPSQTFIERIRAKAFISKQTNHPPSRDSLMITEEIGTITMHPGDDFGYISVPESSNSMAFIQQAPYFGVPPDAGMRPQSPHQGIMLTREYRIHHDQITGGHL</sequence>
<evidence type="ECO:0000256" key="3">
    <source>
        <dbReference type="ARBA" id="ARBA00022989"/>
    </source>
</evidence>
<protein>
    <recommendedName>
        <fullName evidence="7">Rhodopsin domain-containing protein</fullName>
    </recommendedName>
</protein>
<feature type="transmembrane region" description="Helical" evidence="6">
    <location>
        <begin position="146"/>
        <end position="164"/>
    </location>
</feature>
<keyword evidence="2 6" id="KW-0812">Transmembrane</keyword>
<dbReference type="InterPro" id="IPR052337">
    <property type="entry name" value="SAT4-like"/>
</dbReference>
<evidence type="ECO:0000256" key="6">
    <source>
        <dbReference type="SAM" id="Phobius"/>
    </source>
</evidence>
<proteinExistence type="inferred from homology"/>
<evidence type="ECO:0000259" key="7">
    <source>
        <dbReference type="Pfam" id="PF20684"/>
    </source>
</evidence>
<keyword evidence="4 6" id="KW-0472">Membrane</keyword>
<keyword evidence="9" id="KW-1185">Reference proteome</keyword>
<evidence type="ECO:0000313" key="8">
    <source>
        <dbReference type="EMBL" id="KAK4459531.1"/>
    </source>
</evidence>
<comment type="similarity">
    <text evidence="5">Belongs to the SAT4 family.</text>
</comment>
<reference evidence="8" key="1">
    <citation type="journal article" date="2023" name="Mol. Phylogenet. Evol.">
        <title>Genome-scale phylogeny and comparative genomics of the fungal order Sordariales.</title>
        <authorList>
            <person name="Hensen N."/>
            <person name="Bonometti L."/>
            <person name="Westerberg I."/>
            <person name="Brannstrom I.O."/>
            <person name="Guillou S."/>
            <person name="Cros-Aarteil S."/>
            <person name="Calhoun S."/>
            <person name="Haridas S."/>
            <person name="Kuo A."/>
            <person name="Mondo S."/>
            <person name="Pangilinan J."/>
            <person name="Riley R."/>
            <person name="LaButti K."/>
            <person name="Andreopoulos B."/>
            <person name="Lipzen A."/>
            <person name="Chen C."/>
            <person name="Yan M."/>
            <person name="Daum C."/>
            <person name="Ng V."/>
            <person name="Clum A."/>
            <person name="Steindorff A."/>
            <person name="Ohm R.A."/>
            <person name="Martin F."/>
            <person name="Silar P."/>
            <person name="Natvig D.O."/>
            <person name="Lalanne C."/>
            <person name="Gautier V."/>
            <person name="Ament-Velasquez S.L."/>
            <person name="Kruys A."/>
            <person name="Hutchinson M.I."/>
            <person name="Powell A.J."/>
            <person name="Barry K."/>
            <person name="Miller A.N."/>
            <person name="Grigoriev I.V."/>
            <person name="Debuchy R."/>
            <person name="Gladieux P."/>
            <person name="Hiltunen Thoren M."/>
            <person name="Johannesson H."/>
        </authorList>
    </citation>
    <scope>NUCLEOTIDE SEQUENCE</scope>
    <source>
        <strain evidence="8">PSN324</strain>
    </source>
</reference>
<feature type="transmembrane region" description="Helical" evidence="6">
    <location>
        <begin position="111"/>
        <end position="134"/>
    </location>
</feature>
<dbReference type="PANTHER" id="PTHR33048">
    <property type="entry name" value="PTH11-LIKE INTEGRAL MEMBRANE PROTEIN (AFU_ORTHOLOGUE AFUA_5G11245)"/>
    <property type="match status" value="1"/>
</dbReference>
<evidence type="ECO:0000256" key="1">
    <source>
        <dbReference type="ARBA" id="ARBA00004141"/>
    </source>
</evidence>
<feature type="transmembrane region" description="Helical" evidence="6">
    <location>
        <begin position="232"/>
        <end position="252"/>
    </location>
</feature>
<feature type="transmembrane region" description="Helical" evidence="6">
    <location>
        <begin position="59"/>
        <end position="79"/>
    </location>
</feature>